<dbReference type="Proteomes" id="UP000016930">
    <property type="component" value="Unassembled WGS sequence"/>
</dbReference>
<dbReference type="PROSITE" id="PS51471">
    <property type="entry name" value="FE2OG_OXY"/>
    <property type="match status" value="1"/>
</dbReference>
<evidence type="ECO:0000259" key="6">
    <source>
        <dbReference type="PROSITE" id="PS51471"/>
    </source>
</evidence>
<evidence type="ECO:0000256" key="4">
    <source>
        <dbReference type="ARBA" id="ARBA00023004"/>
    </source>
</evidence>
<evidence type="ECO:0000256" key="5">
    <source>
        <dbReference type="RuleBase" id="RU003682"/>
    </source>
</evidence>
<feature type="domain" description="Fe2OG dioxygenase" evidence="6">
    <location>
        <begin position="193"/>
        <end position="298"/>
    </location>
</feature>
<dbReference type="PANTHER" id="PTHR10209:SF885">
    <property type="entry name" value="2OG-FE(II) OXYGENASE FAMILY, PUTATIVE (AFU_ORTHOLOGUE AFUA_2G00750)-RELATED"/>
    <property type="match status" value="1"/>
</dbReference>
<protein>
    <recommendedName>
        <fullName evidence="6">Fe2OG dioxygenase domain-containing protein</fullName>
    </recommendedName>
</protein>
<keyword evidence="2 5" id="KW-0479">Metal-binding</keyword>
<dbReference type="EMBL" id="KB445805">
    <property type="protein sequence ID" value="EMD33845.1"/>
    <property type="molecule type" value="Genomic_DNA"/>
</dbReference>
<dbReference type="AlphaFoldDB" id="M2QNV9"/>
<evidence type="ECO:0000313" key="8">
    <source>
        <dbReference type="Proteomes" id="UP000016930"/>
    </source>
</evidence>
<comment type="similarity">
    <text evidence="1 5">Belongs to the iron/ascorbate-dependent oxidoreductase family.</text>
</comment>
<evidence type="ECO:0000313" key="7">
    <source>
        <dbReference type="EMBL" id="EMD33845.1"/>
    </source>
</evidence>
<dbReference type="InterPro" id="IPR044861">
    <property type="entry name" value="IPNS-like_FE2OG_OXY"/>
</dbReference>
<gene>
    <name evidence="7" type="ORF">CERSUDRAFT_117907</name>
</gene>
<dbReference type="HOGENOM" id="CLU_010119_1_1_1"/>
<name>M2QNV9_CERS8</name>
<keyword evidence="4 5" id="KW-0408">Iron</keyword>
<dbReference type="GO" id="GO:0016491">
    <property type="term" value="F:oxidoreductase activity"/>
    <property type="evidence" value="ECO:0007669"/>
    <property type="project" value="UniProtKB-KW"/>
</dbReference>
<evidence type="ECO:0000256" key="2">
    <source>
        <dbReference type="ARBA" id="ARBA00022723"/>
    </source>
</evidence>
<proteinExistence type="inferred from homology"/>
<dbReference type="STRING" id="914234.M2QNV9"/>
<sequence>MGSAPAPSFDFSSIPILDYTLLASPATRPAFIAQLRTALTTAGFLYLLHPPVAPDLRANVCELAPRLFELPPEAKERMRMRNSESFLGYSRLGAELTRGAIDMREQCDFATPFEAQIRKGEEKEYLRLWGPAQWPAEDELPGFRTTFEAYLTQVEVLSFEFIALIGEALGLRSGALDQCFVDPDTDTGASARPRLQHRAKIVKYPARAPGAGDQGVGPHFDGGFLTFLLQASPHPGLQVQNLAGAWIDAPPLPDTFVVNIGKALETVTQGIARATSHRVLSPPVGSTPRYSIPFFQSIAQDVRIGDIKLEFPEEILKLKEQRGALGVTESVNYAEYNELPSGLVNLIGRIKSHPDVAERHYPELFKKFFPNGMPLYGSAY</sequence>
<reference evidence="7 8" key="1">
    <citation type="journal article" date="2012" name="Proc. Natl. Acad. Sci. U.S.A.">
        <title>Comparative genomics of Ceriporiopsis subvermispora and Phanerochaete chrysosporium provide insight into selective ligninolysis.</title>
        <authorList>
            <person name="Fernandez-Fueyo E."/>
            <person name="Ruiz-Duenas F.J."/>
            <person name="Ferreira P."/>
            <person name="Floudas D."/>
            <person name="Hibbett D.S."/>
            <person name="Canessa P."/>
            <person name="Larrondo L.F."/>
            <person name="James T.Y."/>
            <person name="Seelenfreund D."/>
            <person name="Lobos S."/>
            <person name="Polanco R."/>
            <person name="Tello M."/>
            <person name="Honda Y."/>
            <person name="Watanabe T."/>
            <person name="Watanabe T."/>
            <person name="Ryu J.S."/>
            <person name="Kubicek C.P."/>
            <person name="Schmoll M."/>
            <person name="Gaskell J."/>
            <person name="Hammel K.E."/>
            <person name="St John F.J."/>
            <person name="Vanden Wymelenberg A."/>
            <person name="Sabat G."/>
            <person name="Splinter BonDurant S."/>
            <person name="Syed K."/>
            <person name="Yadav J.S."/>
            <person name="Doddapaneni H."/>
            <person name="Subramanian V."/>
            <person name="Lavin J.L."/>
            <person name="Oguiza J.A."/>
            <person name="Perez G."/>
            <person name="Pisabarro A.G."/>
            <person name="Ramirez L."/>
            <person name="Santoyo F."/>
            <person name="Master E."/>
            <person name="Coutinho P.M."/>
            <person name="Henrissat B."/>
            <person name="Lombard V."/>
            <person name="Magnuson J.K."/>
            <person name="Kuees U."/>
            <person name="Hori C."/>
            <person name="Igarashi K."/>
            <person name="Samejima M."/>
            <person name="Held B.W."/>
            <person name="Barry K.W."/>
            <person name="LaButti K.M."/>
            <person name="Lapidus A."/>
            <person name="Lindquist E.A."/>
            <person name="Lucas S.M."/>
            <person name="Riley R."/>
            <person name="Salamov A.A."/>
            <person name="Hoffmeister D."/>
            <person name="Schwenk D."/>
            <person name="Hadar Y."/>
            <person name="Yarden O."/>
            <person name="de Vries R.P."/>
            <person name="Wiebenga A."/>
            <person name="Stenlid J."/>
            <person name="Eastwood D."/>
            <person name="Grigoriev I.V."/>
            <person name="Berka R.M."/>
            <person name="Blanchette R.A."/>
            <person name="Kersten P."/>
            <person name="Martinez A.T."/>
            <person name="Vicuna R."/>
            <person name="Cullen D."/>
        </authorList>
    </citation>
    <scope>NUCLEOTIDE SEQUENCE [LARGE SCALE GENOMIC DNA]</scope>
    <source>
        <strain evidence="7 8">B</strain>
    </source>
</reference>
<accession>M2QNV9</accession>
<dbReference type="Pfam" id="PF03171">
    <property type="entry name" value="2OG-FeII_Oxy"/>
    <property type="match status" value="1"/>
</dbReference>
<dbReference type="OrthoDB" id="288590at2759"/>
<dbReference type="Gene3D" id="2.60.120.330">
    <property type="entry name" value="B-lactam Antibiotic, Isopenicillin N Synthase, Chain"/>
    <property type="match status" value="1"/>
</dbReference>
<keyword evidence="8" id="KW-1185">Reference proteome</keyword>
<evidence type="ECO:0000256" key="3">
    <source>
        <dbReference type="ARBA" id="ARBA00023002"/>
    </source>
</evidence>
<dbReference type="PANTHER" id="PTHR10209">
    <property type="entry name" value="OXIDOREDUCTASE, 2OG-FE II OXYGENASE FAMILY PROTEIN"/>
    <property type="match status" value="1"/>
</dbReference>
<dbReference type="InterPro" id="IPR027443">
    <property type="entry name" value="IPNS-like_sf"/>
</dbReference>
<keyword evidence="3 5" id="KW-0560">Oxidoreductase</keyword>
<dbReference type="InterPro" id="IPR005123">
    <property type="entry name" value="Oxoglu/Fe-dep_dioxygenase_dom"/>
</dbReference>
<dbReference type="GO" id="GO:0046872">
    <property type="term" value="F:metal ion binding"/>
    <property type="evidence" value="ECO:0007669"/>
    <property type="project" value="UniProtKB-KW"/>
</dbReference>
<organism evidence="7 8">
    <name type="scientific">Ceriporiopsis subvermispora (strain B)</name>
    <name type="common">White-rot fungus</name>
    <name type="synonym">Gelatoporia subvermispora</name>
    <dbReference type="NCBI Taxonomy" id="914234"/>
    <lineage>
        <taxon>Eukaryota</taxon>
        <taxon>Fungi</taxon>
        <taxon>Dikarya</taxon>
        <taxon>Basidiomycota</taxon>
        <taxon>Agaricomycotina</taxon>
        <taxon>Agaricomycetes</taxon>
        <taxon>Polyporales</taxon>
        <taxon>Gelatoporiaceae</taxon>
        <taxon>Gelatoporia</taxon>
    </lineage>
</organism>
<dbReference type="InterPro" id="IPR026992">
    <property type="entry name" value="DIOX_N"/>
</dbReference>
<evidence type="ECO:0000256" key="1">
    <source>
        <dbReference type="ARBA" id="ARBA00008056"/>
    </source>
</evidence>
<dbReference type="Pfam" id="PF14226">
    <property type="entry name" value="DIOX_N"/>
    <property type="match status" value="1"/>
</dbReference>
<dbReference type="SUPFAM" id="SSF51197">
    <property type="entry name" value="Clavaminate synthase-like"/>
    <property type="match status" value="1"/>
</dbReference>